<evidence type="ECO:0000256" key="10">
    <source>
        <dbReference type="ARBA" id="ARBA00023329"/>
    </source>
</evidence>
<dbReference type="EMBL" id="OZ019903">
    <property type="protein sequence ID" value="CAK9195909.1"/>
    <property type="molecule type" value="Genomic_DNA"/>
</dbReference>
<dbReference type="Gene3D" id="1.25.40.10">
    <property type="entry name" value="Tetratricopeptide repeat domain"/>
    <property type="match status" value="1"/>
</dbReference>
<comment type="subcellular location">
    <subcellularLocation>
        <location evidence="2">Cytoplasmic vesicle</location>
        <location evidence="2">COPI-coated vesicle membrane</location>
        <topology evidence="2">Peripheral membrane protein</topology>
        <orientation evidence="2">Cytoplasmic side</orientation>
    </subcellularLocation>
    <subcellularLocation>
        <location evidence="1">Golgi apparatus membrane</location>
        <topology evidence="1">Peripheral membrane protein</topology>
        <orientation evidence="1">Cytoplasmic side</orientation>
    </subcellularLocation>
</comment>
<name>A0ABP0TH19_9BRYO</name>
<dbReference type="InterPro" id="IPR006822">
    <property type="entry name" value="Coatomer_esu"/>
</dbReference>
<dbReference type="SUPFAM" id="SSF48452">
    <property type="entry name" value="TPR-like"/>
    <property type="match status" value="1"/>
</dbReference>
<evidence type="ECO:0000313" key="14">
    <source>
        <dbReference type="Proteomes" id="UP001497512"/>
    </source>
</evidence>
<keyword evidence="7 12" id="KW-0653">Protein transport</keyword>
<evidence type="ECO:0000256" key="12">
    <source>
        <dbReference type="PIRNR" id="PIRNR016478"/>
    </source>
</evidence>
<evidence type="ECO:0000256" key="6">
    <source>
        <dbReference type="ARBA" id="ARBA00022892"/>
    </source>
</evidence>
<keyword evidence="5 12" id="KW-0963">Cytoplasm</keyword>
<keyword evidence="6 12" id="KW-0931">ER-Golgi transport</keyword>
<proteinExistence type="inferred from homology"/>
<keyword evidence="9 12" id="KW-0472">Membrane</keyword>
<reference evidence="13" key="1">
    <citation type="submission" date="2024-02" db="EMBL/GenBank/DDBJ databases">
        <authorList>
            <consortium name="ELIXIR-Norway"/>
            <consortium name="Elixir Norway"/>
        </authorList>
    </citation>
    <scope>NUCLEOTIDE SEQUENCE</scope>
</reference>
<evidence type="ECO:0000256" key="3">
    <source>
        <dbReference type="ARBA" id="ARBA00008827"/>
    </source>
</evidence>
<keyword evidence="8 12" id="KW-0333">Golgi apparatus</keyword>
<organism evidence="13 14">
    <name type="scientific">Sphagnum troendelagicum</name>
    <dbReference type="NCBI Taxonomy" id="128251"/>
    <lineage>
        <taxon>Eukaryota</taxon>
        <taxon>Viridiplantae</taxon>
        <taxon>Streptophyta</taxon>
        <taxon>Embryophyta</taxon>
        <taxon>Bryophyta</taxon>
        <taxon>Sphagnophytina</taxon>
        <taxon>Sphagnopsida</taxon>
        <taxon>Sphagnales</taxon>
        <taxon>Sphagnaceae</taxon>
        <taxon>Sphagnum</taxon>
    </lineage>
</organism>
<protein>
    <recommendedName>
        <fullName evidence="12">Coatomer subunit epsilon</fullName>
    </recommendedName>
</protein>
<gene>
    <name evidence="13" type="ORF">CSSPTR1EN2_LOCUS3209</name>
</gene>
<comment type="similarity">
    <text evidence="3 12">Belongs to the COPE family.</text>
</comment>
<accession>A0ABP0TH19</accession>
<dbReference type="PANTHER" id="PTHR10805:SF0">
    <property type="entry name" value="COATOMER SUBUNIT EPSILON"/>
    <property type="match status" value="1"/>
</dbReference>
<sequence length="290" mass="32214">MSGPDLLFPLRNNFYLGAFQAAINESSNVRNLSEAEAIERDCLVYRSYVALGQCQLVIDEVNDSAPTAVQAVKLLAFYQSGGENKEQALASLTDWLSDSAIASNPMLLLVAGIIYAHEQNYNEALKHTHVGGTLDLGALNVQIYLKMYRTDHAEKQLKIMQQIDEDHTLTQLANAWVNLAVGGAKVQEAYYIFQELGEKYTWTVLLMNGSAVCQMHMGHFEDAESRLLEALNKDSKDANTLANLIVCSLHMGKPTVRHMSQLKISQPNHLLMERAINDEAAFERALQTVA</sequence>
<dbReference type="Proteomes" id="UP001497512">
    <property type="component" value="Chromosome 11"/>
</dbReference>
<dbReference type="Pfam" id="PF04733">
    <property type="entry name" value="Coatomer_E"/>
    <property type="match status" value="1"/>
</dbReference>
<dbReference type="PANTHER" id="PTHR10805">
    <property type="entry name" value="COATOMER SUBUNIT EPSILON"/>
    <property type="match status" value="1"/>
</dbReference>
<evidence type="ECO:0000256" key="1">
    <source>
        <dbReference type="ARBA" id="ARBA00004255"/>
    </source>
</evidence>
<evidence type="ECO:0000256" key="8">
    <source>
        <dbReference type="ARBA" id="ARBA00023034"/>
    </source>
</evidence>
<keyword evidence="10 12" id="KW-0968">Cytoplasmic vesicle</keyword>
<comment type="function">
    <text evidence="11 12">The coatomer is a cytosolic protein complex that binds to dilysine motifs and reversibly associates with Golgi non-clathrin-coated vesicles, which further mediate biosynthetic protein transport from the ER, via the Golgi up to the trans Golgi network. The coatomer complex is required for budding from Golgi membranes, and is essential for the retrograde Golgi-to-ER transport of dilysine-tagged proteins.</text>
</comment>
<keyword evidence="14" id="KW-1185">Reference proteome</keyword>
<evidence type="ECO:0000256" key="7">
    <source>
        <dbReference type="ARBA" id="ARBA00022927"/>
    </source>
</evidence>
<evidence type="ECO:0000256" key="5">
    <source>
        <dbReference type="ARBA" id="ARBA00022490"/>
    </source>
</evidence>
<evidence type="ECO:0000256" key="11">
    <source>
        <dbReference type="ARBA" id="ARBA00025582"/>
    </source>
</evidence>
<evidence type="ECO:0000256" key="9">
    <source>
        <dbReference type="ARBA" id="ARBA00023136"/>
    </source>
</evidence>
<evidence type="ECO:0000313" key="13">
    <source>
        <dbReference type="EMBL" id="CAK9195909.1"/>
    </source>
</evidence>
<dbReference type="PIRSF" id="PIRSF016478">
    <property type="entry name" value="Coatomer_esu"/>
    <property type="match status" value="1"/>
</dbReference>
<evidence type="ECO:0000256" key="4">
    <source>
        <dbReference type="ARBA" id="ARBA00022448"/>
    </source>
</evidence>
<keyword evidence="4 12" id="KW-0813">Transport</keyword>
<evidence type="ECO:0000256" key="2">
    <source>
        <dbReference type="ARBA" id="ARBA00004347"/>
    </source>
</evidence>
<dbReference type="InterPro" id="IPR011990">
    <property type="entry name" value="TPR-like_helical_dom_sf"/>
</dbReference>